<evidence type="ECO:0000256" key="1">
    <source>
        <dbReference type="ARBA" id="ARBA00005686"/>
    </source>
</evidence>
<keyword evidence="2" id="KW-0204">Cytolysis</keyword>
<evidence type="ECO:0000256" key="2">
    <source>
        <dbReference type="RuleBase" id="RU368102"/>
    </source>
</evidence>
<proteinExistence type="inferred from homology"/>
<comment type="function">
    <text evidence="2">Involved in fatty acylation of protoxin at internal lysine residues, thereby converting it to the active toxin.</text>
</comment>
<accession>A0AAW4XT00</accession>
<dbReference type="EMBL" id="JAJNCT010000005">
    <property type="protein sequence ID" value="MCD2164178.1"/>
    <property type="molecule type" value="Genomic_DNA"/>
</dbReference>
<gene>
    <name evidence="3" type="ORF">LPW39_03395</name>
</gene>
<dbReference type="GO" id="GO:0009404">
    <property type="term" value="P:toxin metabolic process"/>
    <property type="evidence" value="ECO:0007669"/>
    <property type="project" value="UniProtKB-UniRule"/>
</dbReference>
<dbReference type="EC" id="2.3.1.-" evidence="2"/>
<dbReference type="Pfam" id="PF02794">
    <property type="entry name" value="HlyC"/>
    <property type="match status" value="1"/>
</dbReference>
<keyword evidence="2" id="KW-0012">Acyltransferase</keyword>
<dbReference type="GO" id="GO:0031640">
    <property type="term" value="P:killing of cells of another organism"/>
    <property type="evidence" value="ECO:0007669"/>
    <property type="project" value="UniProtKB-KW"/>
</dbReference>
<evidence type="ECO:0000313" key="4">
    <source>
        <dbReference type="Proteomes" id="UP001199260"/>
    </source>
</evidence>
<evidence type="ECO:0000313" key="3">
    <source>
        <dbReference type="EMBL" id="MCD2164178.1"/>
    </source>
</evidence>
<dbReference type="GO" id="GO:0005737">
    <property type="term" value="C:cytoplasm"/>
    <property type="evidence" value="ECO:0007669"/>
    <property type="project" value="UniProtKB-SubCell"/>
</dbReference>
<name>A0AAW4XT00_9BURK</name>
<keyword evidence="2" id="KW-0808">Transferase</keyword>
<dbReference type="GO" id="GO:0016746">
    <property type="term" value="F:acyltransferase activity"/>
    <property type="evidence" value="ECO:0007669"/>
    <property type="project" value="UniProtKB-UniRule"/>
</dbReference>
<organism evidence="3 4">
    <name type="scientific">Comamonas koreensis</name>
    <dbReference type="NCBI Taxonomy" id="160825"/>
    <lineage>
        <taxon>Bacteria</taxon>
        <taxon>Pseudomonadati</taxon>
        <taxon>Pseudomonadota</taxon>
        <taxon>Betaproteobacteria</taxon>
        <taxon>Burkholderiales</taxon>
        <taxon>Comamonadaceae</taxon>
        <taxon>Comamonas</taxon>
    </lineage>
</organism>
<reference evidence="3 4" key="1">
    <citation type="submission" date="2021-11" db="EMBL/GenBank/DDBJ databases">
        <title>Genome sequence.</title>
        <authorList>
            <person name="Sun Q."/>
        </authorList>
    </citation>
    <scope>NUCLEOTIDE SEQUENCE [LARGE SCALE GENOMIC DNA]</scope>
    <source>
        <strain evidence="3 4">KCTC 12005</strain>
    </source>
</reference>
<dbReference type="InterPro" id="IPR003996">
    <property type="entry name" value="RTX_toxin-activating_protC_bac"/>
</dbReference>
<comment type="similarity">
    <text evidence="1 2">Belongs to the RTX toxin acyltransferase family.</text>
</comment>
<keyword evidence="4" id="KW-1185">Reference proteome</keyword>
<dbReference type="Proteomes" id="UP001199260">
    <property type="component" value="Unassembled WGS sequence"/>
</dbReference>
<keyword evidence="2" id="KW-0963">Cytoplasm</keyword>
<dbReference type="AlphaFoldDB" id="A0AAW4XT00"/>
<dbReference type="RefSeq" id="WP_230771344.1">
    <property type="nucleotide sequence ID" value="NZ_JAJNCT010000005.1"/>
</dbReference>
<comment type="caution">
    <text evidence="3">The sequence shown here is derived from an EMBL/GenBank/DDBJ whole genome shotgun (WGS) entry which is preliminary data.</text>
</comment>
<protein>
    <recommendedName>
        <fullName evidence="2">RTX toxin-activating lysine-acyltransferase</fullName>
        <ecNumber evidence="2">2.3.1.-</ecNumber>
    </recommendedName>
</protein>
<sequence length="161" mass="18640">MQLDGVRVIAPSRYPEDAWNEAEVLGGLVWLWNQHGYYRQSSVESAMEILTAIIASRNFCFFVKDHKPLGYVNWAFLNERDEQAYIRKAEPYAAFLNRPHDGSSPVRMWMLSWFFPAGGGPVAKRLLRKHVLKDERVHFLYHKPASGTVTTKFFSGMDMDR</sequence>
<comment type="subcellular location">
    <subcellularLocation>
        <location evidence="2">Cytoplasm</location>
    </subcellularLocation>
</comment>